<comment type="similarity">
    <text evidence="2">Belongs to the class-II aminoacyl-tRNA synthetase family. Type-1 seryl-tRNA synthetase subfamily.</text>
</comment>
<evidence type="ECO:0000256" key="2">
    <source>
        <dbReference type="ARBA" id="ARBA00010728"/>
    </source>
</evidence>
<evidence type="ECO:0000256" key="1">
    <source>
        <dbReference type="ARBA" id="ARBA00005045"/>
    </source>
</evidence>
<dbReference type="SUPFAM" id="SSF55681">
    <property type="entry name" value="Class II aaRS and biotin synthetases"/>
    <property type="match status" value="1"/>
</dbReference>
<evidence type="ECO:0000313" key="10">
    <source>
        <dbReference type="Proteomes" id="UP000246104"/>
    </source>
</evidence>
<dbReference type="Proteomes" id="UP000246104">
    <property type="component" value="Unassembled WGS sequence"/>
</dbReference>
<evidence type="ECO:0000259" key="8">
    <source>
        <dbReference type="Pfam" id="PF02403"/>
    </source>
</evidence>
<dbReference type="AlphaFoldDB" id="A0A317JNR9"/>
<dbReference type="InterPro" id="IPR015866">
    <property type="entry name" value="Ser-tRNA-synth_1_N"/>
</dbReference>
<dbReference type="GO" id="GO:0006412">
    <property type="term" value="P:translation"/>
    <property type="evidence" value="ECO:0007669"/>
    <property type="project" value="UniProtKB-KW"/>
</dbReference>
<evidence type="ECO:0000256" key="7">
    <source>
        <dbReference type="ARBA" id="ARBA00048823"/>
    </source>
</evidence>
<dbReference type="Gene3D" id="1.10.287.40">
    <property type="entry name" value="Serine-tRNA synthetase, tRNA binding domain"/>
    <property type="match status" value="1"/>
</dbReference>
<dbReference type="Pfam" id="PF02403">
    <property type="entry name" value="Seryl_tRNA_N"/>
    <property type="match status" value="1"/>
</dbReference>
<dbReference type="InterPro" id="IPR045864">
    <property type="entry name" value="aa-tRNA-synth_II/BPL/LPL"/>
</dbReference>
<dbReference type="PANTHER" id="PTHR43697:SF1">
    <property type="entry name" value="SERINE--TRNA LIGASE"/>
    <property type="match status" value="1"/>
</dbReference>
<dbReference type="Gene3D" id="3.30.930.10">
    <property type="entry name" value="Bira Bifunctional Protein, Domain 2"/>
    <property type="match status" value="1"/>
</dbReference>
<accession>A0A317JNR9</accession>
<evidence type="ECO:0000256" key="4">
    <source>
        <dbReference type="ARBA" id="ARBA00022917"/>
    </source>
</evidence>
<reference evidence="9 10" key="1">
    <citation type="submission" date="2018-02" db="EMBL/GenBank/DDBJ databases">
        <title>Genomic Reconstructions from Amazon Rainforest and Pasture Soil Reveal Novel Insights into the Physiology of Candidate Phyla in Tropical Sites.</title>
        <authorList>
            <person name="Kroeger M.E."/>
            <person name="Delmont T."/>
            <person name="Eren A.M."/>
            <person name="Guo J."/>
            <person name="Meyer K.M."/>
            <person name="Khan K."/>
            <person name="Rodrigues J.L.M."/>
            <person name="Bohannan B.J.M."/>
            <person name="Tringe S."/>
            <person name="Borges C.D."/>
            <person name="Tiedje J."/>
            <person name="Tsai S.M."/>
            <person name="Nusslein K."/>
        </authorList>
    </citation>
    <scope>NUCLEOTIDE SEQUENCE [LARGE SCALE GENOMIC DNA]</scope>
    <source>
        <strain evidence="9">Amazon FNV 2010 28 9</strain>
    </source>
</reference>
<comment type="catalytic activity">
    <reaction evidence="7">
        <text>tRNA(Ser) + L-serine + ATP = L-seryl-tRNA(Ser) + AMP + diphosphate + H(+)</text>
        <dbReference type="Rhea" id="RHEA:12292"/>
        <dbReference type="Rhea" id="RHEA-COMP:9669"/>
        <dbReference type="Rhea" id="RHEA-COMP:9703"/>
        <dbReference type="ChEBI" id="CHEBI:15378"/>
        <dbReference type="ChEBI" id="CHEBI:30616"/>
        <dbReference type="ChEBI" id="CHEBI:33019"/>
        <dbReference type="ChEBI" id="CHEBI:33384"/>
        <dbReference type="ChEBI" id="CHEBI:78442"/>
        <dbReference type="ChEBI" id="CHEBI:78533"/>
        <dbReference type="ChEBI" id="CHEBI:456215"/>
        <dbReference type="EC" id="6.1.1.11"/>
    </reaction>
</comment>
<sequence>MLDIKYIREHTEELKKAIADKQLNPELIDNVLALDEQRRELIGKIQVVREESNAFQKQIKGKPTEEQITQGKQYKEKLADLEPQLAKIDEMFKDLMYQMPNPPAADVPVGTNESGNVEVRRVGEIREFDFEPKSHEELATALDLYDSKRATKIGGFRAYFLKNDLVKLEQAVLNFALNFMTEQGFTPMTVPWMVNKEALWGTGYFPWGIEDHYTTQDNQGL</sequence>
<evidence type="ECO:0000256" key="6">
    <source>
        <dbReference type="ARBA" id="ARBA00047929"/>
    </source>
</evidence>
<proteinExistence type="inferred from homology"/>
<evidence type="ECO:0000256" key="3">
    <source>
        <dbReference type="ARBA" id="ARBA00022490"/>
    </source>
</evidence>
<protein>
    <recommendedName>
        <fullName evidence="5">Seryl-tRNA(Ser/Sec) synthetase</fullName>
    </recommendedName>
</protein>
<dbReference type="InterPro" id="IPR042103">
    <property type="entry name" value="SerRS_1_N_sf"/>
</dbReference>
<dbReference type="PANTHER" id="PTHR43697">
    <property type="entry name" value="SERYL-TRNA SYNTHETASE"/>
    <property type="match status" value="1"/>
</dbReference>
<organism evidence="9 10">
    <name type="scientific">Candidatus Cerribacteria bacterium 'Amazon FNV 2010 28 9'</name>
    <dbReference type="NCBI Taxonomy" id="2081795"/>
    <lineage>
        <taxon>Bacteria</taxon>
        <taxon>Candidatus Cerribacteria</taxon>
    </lineage>
</organism>
<comment type="catalytic activity">
    <reaction evidence="6">
        <text>tRNA(Sec) + L-serine + ATP = L-seryl-tRNA(Sec) + AMP + diphosphate + H(+)</text>
        <dbReference type="Rhea" id="RHEA:42580"/>
        <dbReference type="Rhea" id="RHEA-COMP:9742"/>
        <dbReference type="Rhea" id="RHEA-COMP:10128"/>
        <dbReference type="ChEBI" id="CHEBI:15378"/>
        <dbReference type="ChEBI" id="CHEBI:30616"/>
        <dbReference type="ChEBI" id="CHEBI:33019"/>
        <dbReference type="ChEBI" id="CHEBI:33384"/>
        <dbReference type="ChEBI" id="CHEBI:78442"/>
        <dbReference type="ChEBI" id="CHEBI:78533"/>
        <dbReference type="ChEBI" id="CHEBI:456215"/>
        <dbReference type="EC" id="6.1.1.11"/>
    </reaction>
</comment>
<dbReference type="GO" id="GO:0000166">
    <property type="term" value="F:nucleotide binding"/>
    <property type="evidence" value="ECO:0007669"/>
    <property type="project" value="InterPro"/>
</dbReference>
<evidence type="ECO:0000313" key="9">
    <source>
        <dbReference type="EMBL" id="PWU22639.1"/>
    </source>
</evidence>
<dbReference type="InterPro" id="IPR010978">
    <property type="entry name" value="tRNA-bd_arm"/>
</dbReference>
<feature type="non-terminal residue" evidence="9">
    <location>
        <position position="221"/>
    </location>
</feature>
<comment type="pathway">
    <text evidence="1">Aminoacyl-tRNA biosynthesis; selenocysteinyl-tRNA(Sec) biosynthesis; L-seryl-tRNA(Sec) from L-serine and tRNA(Sec): step 1/1.</text>
</comment>
<keyword evidence="9" id="KW-0436">Ligase</keyword>
<keyword evidence="4" id="KW-0648">Protein biosynthesis</keyword>
<keyword evidence="3" id="KW-0963">Cytoplasm</keyword>
<name>A0A317JNR9_9BACT</name>
<comment type="caution">
    <text evidence="9">The sequence shown here is derived from an EMBL/GenBank/DDBJ whole genome shotgun (WGS) entry which is preliminary data.</text>
</comment>
<gene>
    <name evidence="9" type="ORF">C5B42_05365</name>
</gene>
<evidence type="ECO:0000256" key="5">
    <source>
        <dbReference type="ARBA" id="ARBA00033352"/>
    </source>
</evidence>
<feature type="domain" description="Serine-tRNA synthetase type1 N-terminal" evidence="8">
    <location>
        <begin position="1"/>
        <end position="103"/>
    </location>
</feature>
<dbReference type="GO" id="GO:0004828">
    <property type="term" value="F:serine-tRNA ligase activity"/>
    <property type="evidence" value="ECO:0007669"/>
    <property type="project" value="UniProtKB-EC"/>
</dbReference>
<dbReference type="EMBL" id="PSRQ01000059">
    <property type="protein sequence ID" value="PWU22639.1"/>
    <property type="molecule type" value="Genomic_DNA"/>
</dbReference>
<dbReference type="SUPFAM" id="SSF46589">
    <property type="entry name" value="tRNA-binding arm"/>
    <property type="match status" value="1"/>
</dbReference>